<proteinExistence type="predicted"/>
<accession>X0YT41</accession>
<comment type="caution">
    <text evidence="2">The sequence shown here is derived from an EMBL/GenBank/DDBJ whole genome shotgun (WGS) entry which is preliminary data.</text>
</comment>
<evidence type="ECO:0000313" key="2">
    <source>
        <dbReference type="EMBL" id="GAG49937.1"/>
    </source>
</evidence>
<sequence>MVKDSNKSDETVKKGTGGKGAEATSQEIGKESKAAERLATDAKVEHDSLK</sequence>
<feature type="region of interest" description="Disordered" evidence="1">
    <location>
        <begin position="1"/>
        <end position="50"/>
    </location>
</feature>
<gene>
    <name evidence="2" type="ORF">S01H1_80767</name>
</gene>
<dbReference type="EMBL" id="BARS01054571">
    <property type="protein sequence ID" value="GAG49937.1"/>
    <property type="molecule type" value="Genomic_DNA"/>
</dbReference>
<feature type="compositionally biased region" description="Basic and acidic residues" evidence="1">
    <location>
        <begin position="28"/>
        <end position="50"/>
    </location>
</feature>
<reference evidence="2" key="1">
    <citation type="journal article" date="2014" name="Front. Microbiol.">
        <title>High frequency of phylogenetically diverse reductive dehalogenase-homologous genes in deep subseafloor sedimentary metagenomes.</title>
        <authorList>
            <person name="Kawai M."/>
            <person name="Futagami T."/>
            <person name="Toyoda A."/>
            <person name="Takaki Y."/>
            <person name="Nishi S."/>
            <person name="Hori S."/>
            <person name="Arai W."/>
            <person name="Tsubouchi T."/>
            <person name="Morono Y."/>
            <person name="Uchiyama I."/>
            <person name="Ito T."/>
            <person name="Fujiyama A."/>
            <person name="Inagaki F."/>
            <person name="Takami H."/>
        </authorList>
    </citation>
    <scope>NUCLEOTIDE SEQUENCE</scope>
    <source>
        <strain evidence="2">Expedition CK06-06</strain>
    </source>
</reference>
<feature type="compositionally biased region" description="Basic and acidic residues" evidence="1">
    <location>
        <begin position="1"/>
        <end position="13"/>
    </location>
</feature>
<protein>
    <submittedName>
        <fullName evidence="2">Uncharacterized protein</fullName>
    </submittedName>
</protein>
<feature type="non-terminal residue" evidence="2">
    <location>
        <position position="50"/>
    </location>
</feature>
<name>X0YT41_9ZZZZ</name>
<organism evidence="2">
    <name type="scientific">marine sediment metagenome</name>
    <dbReference type="NCBI Taxonomy" id="412755"/>
    <lineage>
        <taxon>unclassified sequences</taxon>
        <taxon>metagenomes</taxon>
        <taxon>ecological metagenomes</taxon>
    </lineage>
</organism>
<evidence type="ECO:0000256" key="1">
    <source>
        <dbReference type="SAM" id="MobiDB-lite"/>
    </source>
</evidence>
<dbReference type="AlphaFoldDB" id="X0YT41"/>